<evidence type="ECO:0000313" key="1">
    <source>
        <dbReference type="EMBL" id="AJG74376.1"/>
    </source>
</evidence>
<evidence type="ECO:0000313" key="2">
    <source>
        <dbReference type="EMBL" id="QKH27018.1"/>
    </source>
</evidence>
<organism evidence="2 4">
    <name type="scientific">Bacillus thuringiensis</name>
    <dbReference type="NCBI Taxonomy" id="1428"/>
    <lineage>
        <taxon>Bacteria</taxon>
        <taxon>Bacillati</taxon>
        <taxon>Bacillota</taxon>
        <taxon>Bacilli</taxon>
        <taxon>Bacillales</taxon>
        <taxon>Bacillaceae</taxon>
        <taxon>Bacillus</taxon>
        <taxon>Bacillus cereus group</taxon>
    </lineage>
</organism>
<dbReference type="RefSeq" id="WP_000025257.1">
    <property type="nucleotide sequence ID" value="NZ_CP009335.1"/>
</dbReference>
<dbReference type="KEGG" id="btw:BF38_3411"/>
<dbReference type="Pfam" id="PF20212">
    <property type="entry name" value="DUF6572"/>
    <property type="match status" value="1"/>
</dbReference>
<accession>A0A0B5X3S2</accession>
<proteinExistence type="predicted"/>
<reference evidence="1 3" key="1">
    <citation type="journal article" date="2015" name="Genome Announc.">
        <title>Complete genome sequences for 35 biothreat assay-relevant bacillus species.</title>
        <authorList>
            <person name="Johnson S.L."/>
            <person name="Daligault H.E."/>
            <person name="Davenport K.W."/>
            <person name="Jaissle J."/>
            <person name="Frey K.G."/>
            <person name="Ladner J.T."/>
            <person name="Broomall S.M."/>
            <person name="Bishop-Lilly K.A."/>
            <person name="Bruce D.C."/>
            <person name="Gibbons H.S."/>
            <person name="Coyne S.R."/>
            <person name="Lo C.C."/>
            <person name="Meincke L."/>
            <person name="Munk A.C."/>
            <person name="Koroleva G.I."/>
            <person name="Rosenzweig C.N."/>
            <person name="Palacios G.F."/>
            <person name="Redden C.L."/>
            <person name="Minogue T.D."/>
            <person name="Chain P.S."/>
        </authorList>
    </citation>
    <scope>NUCLEOTIDE SEQUENCE [LARGE SCALE GENOMIC DNA]</scope>
    <source>
        <strain evidence="1 3">HD1011</strain>
    </source>
</reference>
<evidence type="ECO:0000313" key="4">
    <source>
        <dbReference type="Proteomes" id="UP000501107"/>
    </source>
</evidence>
<sequence>MSILDKNKIDGIGKSMGENKLALMIADHLDWENELQHLTLLQDKINAYVSFIESGQIYSVYPDAKLVDGFIFDLRFKYKPTENCNKLLEVFRKNTQGLRIEFKIYES</sequence>
<evidence type="ECO:0008006" key="5">
    <source>
        <dbReference type="Google" id="ProtNLM"/>
    </source>
</evidence>
<gene>
    <name evidence="1" type="ORF">BF38_3411</name>
    <name evidence="2" type="ORF">FOC89_24755</name>
</gene>
<evidence type="ECO:0000313" key="3">
    <source>
        <dbReference type="Proteomes" id="UP000031876"/>
    </source>
</evidence>
<dbReference type="Proteomes" id="UP000031876">
    <property type="component" value="Chromosome"/>
</dbReference>
<reference evidence="2 4" key="2">
    <citation type="submission" date="2020-05" db="EMBL/GenBank/DDBJ databases">
        <title>FDA dAtabase for Regulatory Grade micrObial Sequences (FDA-ARGOS): Supporting development and validation of Infectious Disease Dx tests.</title>
        <authorList>
            <person name="Nelson B."/>
            <person name="Plummer A."/>
            <person name="Tallon L."/>
            <person name="Sadzewicz L."/>
            <person name="Zhao X."/>
            <person name="Vavikolanu K."/>
            <person name="Mehta A."/>
            <person name="Aluvathingal J."/>
            <person name="Nadendla S."/>
            <person name="Myers T."/>
            <person name="Yan Y."/>
            <person name="Sichtig H."/>
        </authorList>
    </citation>
    <scope>NUCLEOTIDE SEQUENCE [LARGE SCALE GENOMIC DNA]</scope>
    <source>
        <strain evidence="2 4">FDAARGOS_795</strain>
    </source>
</reference>
<dbReference type="InterPro" id="IPR046702">
    <property type="entry name" value="DUF6572"/>
</dbReference>
<dbReference type="AlphaFoldDB" id="A0A0B5X3S2"/>
<dbReference type="EMBL" id="CP053980">
    <property type="protein sequence ID" value="QKH27018.1"/>
    <property type="molecule type" value="Genomic_DNA"/>
</dbReference>
<name>A0A0B5X3S2_BACTU</name>
<dbReference type="EMBL" id="CP009335">
    <property type="protein sequence ID" value="AJG74376.1"/>
    <property type="molecule type" value="Genomic_DNA"/>
</dbReference>
<dbReference type="Proteomes" id="UP000501107">
    <property type="component" value="Chromosome"/>
</dbReference>
<protein>
    <recommendedName>
        <fullName evidence="5">Branched-chain amino acid ABC transporter substrate-binding protein</fullName>
    </recommendedName>
</protein>